<dbReference type="InterPro" id="IPR050126">
    <property type="entry name" value="Ap4A_hydrolase"/>
</dbReference>
<evidence type="ECO:0000256" key="1">
    <source>
        <dbReference type="ARBA" id="ARBA00008950"/>
    </source>
</evidence>
<dbReference type="GO" id="GO:0005737">
    <property type="term" value="C:cytoplasm"/>
    <property type="evidence" value="ECO:0007669"/>
    <property type="project" value="TreeGrafter"/>
</dbReference>
<dbReference type="InterPro" id="IPR024654">
    <property type="entry name" value="Calcineurin-like_PHP_lpxH"/>
</dbReference>
<dbReference type="SUPFAM" id="SSF56300">
    <property type="entry name" value="Metallo-dependent phosphatases"/>
    <property type="match status" value="1"/>
</dbReference>
<name>A0A0G3ECX1_9BACT</name>
<evidence type="ECO:0000259" key="2">
    <source>
        <dbReference type="Pfam" id="PF12850"/>
    </source>
</evidence>
<dbReference type="PANTHER" id="PTHR42850:SF2">
    <property type="entry name" value="BLL5683 PROTEIN"/>
    <property type="match status" value="1"/>
</dbReference>
<accession>A0A0G3ECX1</accession>
<evidence type="ECO:0000313" key="4">
    <source>
        <dbReference type="Proteomes" id="UP000035268"/>
    </source>
</evidence>
<dbReference type="Proteomes" id="UP000035268">
    <property type="component" value="Chromosome"/>
</dbReference>
<gene>
    <name evidence="3" type="primary">yfcE</name>
    <name evidence="3" type="ORF">L21SP4_01050</name>
</gene>
<sequence>MRYAILGDVHANLPAFRAVLEDVRREGITNYVFLGDIVGYAAEPKECLDIVRELNCPVVQGNHDCYTASNDSMEHFTPAAAETVRWTREQLSDEEREYLGNLPLSLDVEGFSIVHASLTHPGSWPYIVDTGMAAECFEQQKSALCLYGHTHVPLQFRSSDRIEVGGLSKVRLRSGYRYLINVGSVGQPRDGDPRASYGILDLLDNSIELRRIEYDINKAKKSILAAGLPHKNAIRLSAGR</sequence>
<dbReference type="InterPro" id="IPR029052">
    <property type="entry name" value="Metallo-depent_PP-like"/>
</dbReference>
<dbReference type="EC" id="3.1.4.-" evidence="3"/>
<dbReference type="STRING" id="1307763.L21SP4_01050"/>
<reference evidence="4" key="1">
    <citation type="submission" date="2015-02" db="EMBL/GenBank/DDBJ databases">
        <title>Description and complete genome sequence of the first cultured representative of the subdivision 5 of the Verrucomicrobia phylum.</title>
        <authorList>
            <person name="Spring S."/>
            <person name="Bunk B."/>
            <person name="Sproer C."/>
            <person name="Klenk H.-P."/>
        </authorList>
    </citation>
    <scope>NUCLEOTIDE SEQUENCE [LARGE SCALE GENOMIC DNA]</scope>
    <source>
        <strain evidence="4">L21-Fru-AB</strain>
    </source>
</reference>
<keyword evidence="4" id="KW-1185">Reference proteome</keyword>
<dbReference type="PIRSF" id="PIRSF000883">
    <property type="entry name" value="Pesterase_MJ0912"/>
    <property type="match status" value="1"/>
</dbReference>
<organism evidence="3 4">
    <name type="scientific">Kiritimatiella glycovorans</name>
    <dbReference type="NCBI Taxonomy" id="1307763"/>
    <lineage>
        <taxon>Bacteria</taxon>
        <taxon>Pseudomonadati</taxon>
        <taxon>Kiritimatiellota</taxon>
        <taxon>Kiritimatiellia</taxon>
        <taxon>Kiritimatiellales</taxon>
        <taxon>Kiritimatiellaceae</taxon>
        <taxon>Kiritimatiella</taxon>
    </lineage>
</organism>
<dbReference type="AlphaFoldDB" id="A0A0G3ECX1"/>
<dbReference type="KEGG" id="vbl:L21SP4_01050"/>
<dbReference type="CDD" id="cd00838">
    <property type="entry name" value="MPP_superfamily"/>
    <property type="match status" value="1"/>
</dbReference>
<keyword evidence="3" id="KW-0378">Hydrolase</keyword>
<evidence type="ECO:0000313" key="3">
    <source>
        <dbReference type="EMBL" id="AKJ64306.1"/>
    </source>
</evidence>
<dbReference type="OrthoDB" id="9800565at2"/>
<proteinExistence type="inferred from homology"/>
<dbReference type="RefSeq" id="WP_052881658.1">
    <property type="nucleotide sequence ID" value="NZ_CP010904.1"/>
</dbReference>
<dbReference type="Pfam" id="PF12850">
    <property type="entry name" value="Metallophos_2"/>
    <property type="match status" value="1"/>
</dbReference>
<dbReference type="GO" id="GO:0016791">
    <property type="term" value="F:phosphatase activity"/>
    <property type="evidence" value="ECO:0007669"/>
    <property type="project" value="TreeGrafter"/>
</dbReference>
<protein>
    <submittedName>
        <fullName evidence="3">Phosphodiesterase YfcE</fullName>
        <ecNumber evidence="3">3.1.4.-</ecNumber>
    </submittedName>
</protein>
<dbReference type="Gene3D" id="3.60.21.10">
    <property type="match status" value="1"/>
</dbReference>
<dbReference type="InterPro" id="IPR011152">
    <property type="entry name" value="Pesterase_MJ0912"/>
</dbReference>
<feature type="domain" description="Calcineurin-like phosphoesterase" evidence="2">
    <location>
        <begin position="1"/>
        <end position="203"/>
    </location>
</feature>
<dbReference type="EMBL" id="CP010904">
    <property type="protein sequence ID" value="AKJ64306.1"/>
    <property type="molecule type" value="Genomic_DNA"/>
</dbReference>
<dbReference type="PANTHER" id="PTHR42850">
    <property type="entry name" value="METALLOPHOSPHOESTERASE"/>
    <property type="match status" value="1"/>
</dbReference>
<comment type="similarity">
    <text evidence="1">Belongs to the metallophosphoesterase superfamily. YfcE family.</text>
</comment>
<reference evidence="3 4" key="2">
    <citation type="journal article" date="2016" name="ISME J.">
        <title>Characterization of the first cultured representative of Verrucomicrobia subdivision 5 indicates the proposal of a novel phylum.</title>
        <authorList>
            <person name="Spring S."/>
            <person name="Bunk B."/>
            <person name="Sproer C."/>
            <person name="Schumann P."/>
            <person name="Rohde M."/>
            <person name="Tindall B.J."/>
            <person name="Klenk H.P."/>
        </authorList>
    </citation>
    <scope>NUCLEOTIDE SEQUENCE [LARGE SCALE GENOMIC DNA]</scope>
    <source>
        <strain evidence="3 4">L21-Fru-AB</strain>
    </source>
</reference>